<evidence type="ECO:0000256" key="6">
    <source>
        <dbReference type="ARBA" id="ARBA00022801"/>
    </source>
</evidence>
<keyword evidence="11" id="KW-0675">Receptor</keyword>
<dbReference type="SMART" id="SM00409">
    <property type="entry name" value="IG"/>
    <property type="match status" value="3"/>
</dbReference>
<dbReference type="Proteomes" id="UP000812440">
    <property type="component" value="Chromosome 2"/>
</dbReference>
<dbReference type="InterPro" id="IPR015621">
    <property type="entry name" value="IL-1_rcpt_fam"/>
</dbReference>
<evidence type="ECO:0000256" key="7">
    <source>
        <dbReference type="ARBA" id="ARBA00022989"/>
    </source>
</evidence>
<evidence type="ECO:0000256" key="5">
    <source>
        <dbReference type="ARBA" id="ARBA00022737"/>
    </source>
</evidence>
<feature type="domain" description="TIR" evidence="16">
    <location>
        <begin position="389"/>
        <end position="543"/>
    </location>
</feature>
<dbReference type="SUPFAM" id="SSF52200">
    <property type="entry name" value="Toll/Interleukin receptor TIR domain"/>
    <property type="match status" value="1"/>
</dbReference>
<evidence type="ECO:0000256" key="1">
    <source>
        <dbReference type="ARBA" id="ARBA00004479"/>
    </source>
</evidence>
<keyword evidence="5" id="KW-0677">Repeat</keyword>
<dbReference type="OrthoDB" id="6019866at2759"/>
<reference evidence="18" key="1">
    <citation type="thesis" date="2020" institute="ProQuest LLC" country="789 East Eisenhower Parkway, Ann Arbor, MI, USA">
        <title>Comparative Genomics and Chromosome Evolution.</title>
        <authorList>
            <person name="Mudd A.B."/>
        </authorList>
    </citation>
    <scope>NUCLEOTIDE SEQUENCE</scope>
    <source>
        <strain evidence="18">Female2</strain>
        <tissue evidence="18">Blood</tissue>
    </source>
</reference>
<dbReference type="InterPro" id="IPR013783">
    <property type="entry name" value="Ig-like_fold"/>
</dbReference>
<evidence type="ECO:0000256" key="12">
    <source>
        <dbReference type="ARBA" id="ARBA00023180"/>
    </source>
</evidence>
<keyword evidence="10" id="KW-1015">Disulfide bond</keyword>
<keyword evidence="7 14" id="KW-1133">Transmembrane helix</keyword>
<comment type="caution">
    <text evidence="18">The sequence shown here is derived from an EMBL/GenBank/DDBJ whole genome shotgun (WGS) entry which is preliminary data.</text>
</comment>
<evidence type="ECO:0000256" key="8">
    <source>
        <dbReference type="ARBA" id="ARBA00023027"/>
    </source>
</evidence>
<keyword evidence="4 15" id="KW-0732">Signal</keyword>
<dbReference type="GO" id="GO:0016787">
    <property type="term" value="F:hydrolase activity"/>
    <property type="evidence" value="ECO:0007669"/>
    <property type="project" value="UniProtKB-KW"/>
</dbReference>
<evidence type="ECO:0000256" key="3">
    <source>
        <dbReference type="ARBA" id="ARBA00022692"/>
    </source>
</evidence>
<dbReference type="FunFam" id="2.60.40.10:FF:000284">
    <property type="entry name" value="interleukin-1 receptor accessory protein-like 1"/>
    <property type="match status" value="1"/>
</dbReference>
<evidence type="ECO:0000256" key="11">
    <source>
        <dbReference type="ARBA" id="ARBA00023170"/>
    </source>
</evidence>
<evidence type="ECO:0000259" key="16">
    <source>
        <dbReference type="PROSITE" id="PS50104"/>
    </source>
</evidence>
<accession>A0A8T2K888</accession>
<keyword evidence="12" id="KW-0325">Glycoprotein</keyword>
<evidence type="ECO:0008006" key="20">
    <source>
        <dbReference type="Google" id="ProtNLM"/>
    </source>
</evidence>
<evidence type="ECO:0000256" key="2">
    <source>
        <dbReference type="ARBA" id="ARBA00009752"/>
    </source>
</evidence>
<sequence length="559" mass="64522">MDWIVWMLVIYILKQPVKTEENHAGLPIAIHEEQRYQVFAKDKISIPCVQEPTQTSPVIENQIQWFFEKSNGNLNEIHINNNVNITKKANVISFSSVEISNSGIYICKFNNIYTRIILKVITKDSCLGYGQSNQFVLLSAKNTISCPSRLCYPGQNKWKIKWYKNEIEVLERQERITLKLIDETIVLYTTYPTDAGLYTCDYSLFLNESQWTVRASVDFEVGAQDTQEKPQIFHPENGEHVEAEIGKPLELRCSVFFGFERTFNPIIKWIKLHPDFTKDELRQTHLEAPKKNIRGTVHILTSMLDKVTLNDLNSTFICYAQNSVGNTTKVIKLVKKKADIVCLVYILCGSVVLLLMMLVGSGLIYLRWIELVLLYRNYMSKDETLGDDKDFDAFVSYAKQNCDSDEEFIEDTYNEEIFATRVLPSVLESTYNYKLCILERDILPGGAYVEDIVKIIKRSRRAIVVLSQRYINSPSIFEFQAAITCTLEEEPIKLILIEFSPFKEPESLPQVVKKALSALPTVVWNKSNSSKNTKFWKKVRYHMPVKKNLSLEKTDILMK</sequence>
<evidence type="ECO:0000313" key="18">
    <source>
        <dbReference type="EMBL" id="KAG8451850.1"/>
    </source>
</evidence>
<dbReference type="InterPro" id="IPR007110">
    <property type="entry name" value="Ig-like_dom"/>
</dbReference>
<keyword evidence="6" id="KW-0378">Hydrolase</keyword>
<dbReference type="Pfam" id="PF18452">
    <property type="entry name" value="Ig_6"/>
    <property type="match status" value="1"/>
</dbReference>
<evidence type="ECO:0000256" key="4">
    <source>
        <dbReference type="ARBA" id="ARBA00022729"/>
    </source>
</evidence>
<dbReference type="PRINTS" id="PR01537">
    <property type="entry name" value="INTRLKN1R1F"/>
</dbReference>
<name>A0A8T2K888_9PIPI</name>
<dbReference type="GO" id="GO:0016020">
    <property type="term" value="C:membrane"/>
    <property type="evidence" value="ECO:0007669"/>
    <property type="project" value="UniProtKB-SubCell"/>
</dbReference>
<feature type="signal peptide" evidence="15">
    <location>
        <begin position="1"/>
        <end position="19"/>
    </location>
</feature>
<feature type="domain" description="Ig-like" evidence="17">
    <location>
        <begin position="130"/>
        <end position="218"/>
    </location>
</feature>
<dbReference type="PROSITE" id="PS50104">
    <property type="entry name" value="TIR"/>
    <property type="match status" value="1"/>
</dbReference>
<keyword evidence="3 14" id="KW-0812">Transmembrane</keyword>
<dbReference type="FunFam" id="3.40.50.10140:FF:000002">
    <property type="entry name" value="Interleukin 1 receptor accessory protein"/>
    <property type="match status" value="1"/>
</dbReference>
<proteinExistence type="inferred from homology"/>
<comment type="similarity">
    <text evidence="2">Belongs to the interleukin-1 receptor family.</text>
</comment>
<keyword evidence="19" id="KW-1185">Reference proteome</keyword>
<evidence type="ECO:0000256" key="14">
    <source>
        <dbReference type="SAM" id="Phobius"/>
    </source>
</evidence>
<gene>
    <name evidence="18" type="ORF">GDO86_003878</name>
</gene>
<dbReference type="SMART" id="SM00255">
    <property type="entry name" value="TIR"/>
    <property type="match status" value="1"/>
</dbReference>
<dbReference type="Pfam" id="PF00047">
    <property type="entry name" value="ig"/>
    <property type="match status" value="1"/>
</dbReference>
<dbReference type="Gene3D" id="3.40.50.10140">
    <property type="entry name" value="Toll/interleukin-1 receptor homology (TIR) domain"/>
    <property type="match status" value="1"/>
</dbReference>
<feature type="chain" id="PRO_5035946867" description="Interleukin-18 receptor accessory protein" evidence="15">
    <location>
        <begin position="20"/>
        <end position="559"/>
    </location>
</feature>
<evidence type="ECO:0000313" key="19">
    <source>
        <dbReference type="Proteomes" id="UP000812440"/>
    </source>
</evidence>
<dbReference type="PROSITE" id="PS50835">
    <property type="entry name" value="IG_LIKE"/>
    <property type="match status" value="3"/>
</dbReference>
<dbReference type="InterPro" id="IPR041416">
    <property type="entry name" value="IL-1RAcP-like_ig"/>
</dbReference>
<evidence type="ECO:0000256" key="13">
    <source>
        <dbReference type="ARBA" id="ARBA00023319"/>
    </source>
</evidence>
<evidence type="ECO:0000256" key="9">
    <source>
        <dbReference type="ARBA" id="ARBA00023136"/>
    </source>
</evidence>
<dbReference type="InterPro" id="IPR013151">
    <property type="entry name" value="Immunoglobulin_dom"/>
</dbReference>
<organism evidence="18 19">
    <name type="scientific">Hymenochirus boettgeri</name>
    <name type="common">Congo dwarf clawed frog</name>
    <dbReference type="NCBI Taxonomy" id="247094"/>
    <lineage>
        <taxon>Eukaryota</taxon>
        <taxon>Metazoa</taxon>
        <taxon>Chordata</taxon>
        <taxon>Craniata</taxon>
        <taxon>Vertebrata</taxon>
        <taxon>Euteleostomi</taxon>
        <taxon>Amphibia</taxon>
        <taxon>Batrachia</taxon>
        <taxon>Anura</taxon>
        <taxon>Pipoidea</taxon>
        <taxon>Pipidae</taxon>
        <taxon>Pipinae</taxon>
        <taxon>Hymenochirus</taxon>
    </lineage>
</organism>
<evidence type="ECO:0000259" key="17">
    <source>
        <dbReference type="PROSITE" id="PS50835"/>
    </source>
</evidence>
<comment type="subcellular location">
    <subcellularLocation>
        <location evidence="1">Membrane</location>
        <topology evidence="1">Single-pass type I membrane protein</topology>
    </subcellularLocation>
</comment>
<protein>
    <recommendedName>
        <fullName evidence="20">Interleukin-18 receptor accessory protein</fullName>
    </recommendedName>
</protein>
<feature type="domain" description="Ig-like" evidence="17">
    <location>
        <begin position="230"/>
        <end position="334"/>
    </location>
</feature>
<dbReference type="SUPFAM" id="SSF48726">
    <property type="entry name" value="Immunoglobulin"/>
    <property type="match status" value="2"/>
</dbReference>
<dbReference type="Gene3D" id="2.60.40.10">
    <property type="entry name" value="Immunoglobulins"/>
    <property type="match status" value="3"/>
</dbReference>
<dbReference type="PANTHER" id="PTHR11890:SF23">
    <property type="entry name" value="INTERLEUKIN-18 RECEPTOR ACCESSORY PROTEIN"/>
    <property type="match status" value="1"/>
</dbReference>
<keyword evidence="8" id="KW-0520">NAD</keyword>
<keyword evidence="13" id="KW-0393">Immunoglobulin domain</keyword>
<dbReference type="InterPro" id="IPR036179">
    <property type="entry name" value="Ig-like_dom_sf"/>
</dbReference>
<dbReference type="GO" id="GO:0042008">
    <property type="term" value="F:interleukin-18 receptor activity"/>
    <property type="evidence" value="ECO:0007669"/>
    <property type="project" value="TreeGrafter"/>
</dbReference>
<evidence type="ECO:0000256" key="10">
    <source>
        <dbReference type="ARBA" id="ARBA00023157"/>
    </source>
</evidence>
<dbReference type="PANTHER" id="PTHR11890">
    <property type="entry name" value="INTERLEUKIN-1 RECEPTOR FAMILY MEMBER"/>
    <property type="match status" value="1"/>
</dbReference>
<feature type="domain" description="Ig-like" evidence="17">
    <location>
        <begin position="27"/>
        <end position="111"/>
    </location>
</feature>
<keyword evidence="9 14" id="KW-0472">Membrane</keyword>
<dbReference type="Pfam" id="PF01582">
    <property type="entry name" value="TIR"/>
    <property type="match status" value="1"/>
</dbReference>
<evidence type="ECO:0000256" key="15">
    <source>
        <dbReference type="SAM" id="SignalP"/>
    </source>
</evidence>
<dbReference type="AlphaFoldDB" id="A0A8T2K888"/>
<feature type="transmembrane region" description="Helical" evidence="14">
    <location>
        <begin position="343"/>
        <end position="366"/>
    </location>
</feature>
<dbReference type="InterPro" id="IPR003599">
    <property type="entry name" value="Ig_sub"/>
</dbReference>
<dbReference type="InterPro" id="IPR000157">
    <property type="entry name" value="TIR_dom"/>
</dbReference>
<dbReference type="EMBL" id="JAACNH010000002">
    <property type="protein sequence ID" value="KAG8451850.1"/>
    <property type="molecule type" value="Genomic_DNA"/>
</dbReference>
<dbReference type="InterPro" id="IPR035897">
    <property type="entry name" value="Toll_tir_struct_dom_sf"/>
</dbReference>